<dbReference type="Pfam" id="PF12890">
    <property type="entry name" value="DHOase"/>
    <property type="match status" value="1"/>
</dbReference>
<dbReference type="InParanoid" id="A0A6M4HBA9"/>
<dbReference type="InterPro" id="IPR032466">
    <property type="entry name" value="Metal_Hydrolase"/>
</dbReference>
<dbReference type="GO" id="GO:0005737">
    <property type="term" value="C:cytoplasm"/>
    <property type="evidence" value="ECO:0007669"/>
    <property type="project" value="TreeGrafter"/>
</dbReference>
<dbReference type="FunCoup" id="A0A6M4HBA9">
    <property type="interactions" value="523"/>
</dbReference>
<keyword evidence="1" id="KW-0665">Pyrimidine biosynthesis</keyword>
<dbReference type="Gene3D" id="2.30.40.10">
    <property type="entry name" value="Urease, subunit C, domain 1"/>
    <property type="match status" value="1"/>
</dbReference>
<dbReference type="GO" id="GO:0046872">
    <property type="term" value="F:metal ion binding"/>
    <property type="evidence" value="ECO:0007669"/>
    <property type="project" value="InterPro"/>
</dbReference>
<dbReference type="InterPro" id="IPR024403">
    <property type="entry name" value="DHOase_cat"/>
</dbReference>
<reference evidence="3 4" key="1">
    <citation type="submission" date="2020-04" db="EMBL/GenBank/DDBJ databases">
        <title>Usitatibacter rugosus gen. nov., sp. nov. and Usitatibacter palustris sp. nov., novel members of Usitatibacteraceae fam. nov. within the order Nitrosomonadales isolated from soil.</title>
        <authorList>
            <person name="Huber K.J."/>
            <person name="Neumann-Schaal M."/>
            <person name="Geppert A."/>
            <person name="Luckner M."/>
            <person name="Wanner G."/>
            <person name="Overmann J."/>
        </authorList>
    </citation>
    <scope>NUCLEOTIDE SEQUENCE [LARGE SCALE GENOMIC DNA]</scope>
    <source>
        <strain evidence="3 4">Swamp67</strain>
    </source>
</reference>
<dbReference type="RefSeq" id="WP_171165367.1">
    <property type="nucleotide sequence ID" value="NZ_CP053073.1"/>
</dbReference>
<evidence type="ECO:0000313" key="3">
    <source>
        <dbReference type="EMBL" id="QJR16876.1"/>
    </source>
</evidence>
<dbReference type="PANTHER" id="PTHR43668">
    <property type="entry name" value="ALLANTOINASE"/>
    <property type="match status" value="1"/>
</dbReference>
<dbReference type="NCBIfam" id="NF005791">
    <property type="entry name" value="PRK07627.1"/>
    <property type="match status" value="1"/>
</dbReference>
<dbReference type="InterPro" id="IPR004722">
    <property type="entry name" value="DHOase"/>
</dbReference>
<dbReference type="GO" id="GO:0006145">
    <property type="term" value="P:purine nucleobase catabolic process"/>
    <property type="evidence" value="ECO:0007669"/>
    <property type="project" value="TreeGrafter"/>
</dbReference>
<proteinExistence type="predicted"/>
<dbReference type="NCBIfam" id="TIGR00857">
    <property type="entry name" value="pyrC_multi"/>
    <property type="match status" value="1"/>
</dbReference>
<gene>
    <name evidence="3" type="primary">pyrC'</name>
    <name evidence="3" type="ORF">DSM104440_03712</name>
</gene>
<evidence type="ECO:0000313" key="4">
    <source>
        <dbReference type="Proteomes" id="UP000503096"/>
    </source>
</evidence>
<dbReference type="GO" id="GO:0004151">
    <property type="term" value="F:dihydroorotase activity"/>
    <property type="evidence" value="ECO:0007669"/>
    <property type="project" value="InterPro"/>
</dbReference>
<dbReference type="GO" id="GO:0004038">
    <property type="term" value="F:allantoinase activity"/>
    <property type="evidence" value="ECO:0007669"/>
    <property type="project" value="TreeGrafter"/>
</dbReference>
<accession>A0A6M4HBA9</accession>
<organism evidence="3 4">
    <name type="scientific">Usitatibacter palustris</name>
    <dbReference type="NCBI Taxonomy" id="2732487"/>
    <lineage>
        <taxon>Bacteria</taxon>
        <taxon>Pseudomonadati</taxon>
        <taxon>Pseudomonadota</taxon>
        <taxon>Betaproteobacteria</taxon>
        <taxon>Nitrosomonadales</taxon>
        <taxon>Usitatibacteraceae</taxon>
        <taxon>Usitatibacter</taxon>
    </lineage>
</organism>
<sequence>MRITIEGARVVDPASGRDETASLHIDQGRIAAIGKAPDGFRAEETIDAKGLVACPGLVDLCARLREPGFEYKATLESEMRAAVAGGVTTLACPPDTDPPLDEPGLVEMLTRRAQSLEQARVHPLGALTVGLKGERLAEMAELAEAGCVGFFQANAPIADTNVLLSAMRYAATFGFTVWLRPQDMALARGGIAHEGEVATRLGLAAIPAIAETVAVRTIVELMGATGARVHLARLSTAQAVAIVAEAKAKGAALTCDVGVHHLHLSDRDLADFDSQCNLVPPLRDPRDRDALRKGLADGTIDAVCSDHTPVDDDAKLVPFAEAEPGASGLELLLPLALKWGSESGLKLPATLATVTNRAAQVLGVDAGTLAPGARADICLFDPKYPWVVTPAALASQGKNTPFLGFELTGRVVRTLVGGRVVHSA</sequence>
<dbReference type="Proteomes" id="UP000503096">
    <property type="component" value="Chromosome"/>
</dbReference>
<dbReference type="InterPro" id="IPR011059">
    <property type="entry name" value="Metal-dep_hydrolase_composite"/>
</dbReference>
<feature type="domain" description="Dihydroorotase catalytic" evidence="2">
    <location>
        <begin position="52"/>
        <end position="236"/>
    </location>
</feature>
<dbReference type="CDD" id="cd01317">
    <property type="entry name" value="DHOase_IIa"/>
    <property type="match status" value="1"/>
</dbReference>
<dbReference type="AlphaFoldDB" id="A0A6M4HBA9"/>
<evidence type="ECO:0000259" key="2">
    <source>
        <dbReference type="Pfam" id="PF12890"/>
    </source>
</evidence>
<dbReference type="SUPFAM" id="SSF51556">
    <property type="entry name" value="Metallo-dependent hydrolases"/>
    <property type="match status" value="1"/>
</dbReference>
<keyword evidence="4" id="KW-1185">Reference proteome</keyword>
<dbReference type="EMBL" id="CP053073">
    <property type="protein sequence ID" value="QJR16876.1"/>
    <property type="molecule type" value="Genomic_DNA"/>
</dbReference>
<dbReference type="GO" id="GO:0006221">
    <property type="term" value="P:pyrimidine nucleotide biosynthetic process"/>
    <property type="evidence" value="ECO:0007669"/>
    <property type="project" value="UniProtKB-KW"/>
</dbReference>
<dbReference type="InterPro" id="IPR050138">
    <property type="entry name" value="DHOase/Allantoinase_Hydrolase"/>
</dbReference>
<dbReference type="PANTHER" id="PTHR43668:SF2">
    <property type="entry name" value="ALLANTOINASE"/>
    <property type="match status" value="1"/>
</dbReference>
<protein>
    <submittedName>
        <fullName evidence="3">Dihydroorotase-like protein</fullName>
    </submittedName>
</protein>
<dbReference type="KEGG" id="upl:DSM104440_03712"/>
<dbReference type="Gene3D" id="3.20.20.140">
    <property type="entry name" value="Metal-dependent hydrolases"/>
    <property type="match status" value="1"/>
</dbReference>
<dbReference type="SUPFAM" id="SSF51338">
    <property type="entry name" value="Composite domain of metallo-dependent hydrolases"/>
    <property type="match status" value="1"/>
</dbReference>
<evidence type="ECO:0000256" key="1">
    <source>
        <dbReference type="ARBA" id="ARBA00022975"/>
    </source>
</evidence>
<name>A0A6M4HBA9_9PROT</name>